<dbReference type="AlphaFoldDB" id="A0AA88AHA2"/>
<gene>
    <name evidence="12" type="ORF">TIFTF001_019925</name>
</gene>
<feature type="compositionally biased region" description="Low complexity" evidence="10">
    <location>
        <begin position="125"/>
        <end position="134"/>
    </location>
</feature>
<dbReference type="Proteomes" id="UP001187192">
    <property type="component" value="Unassembled WGS sequence"/>
</dbReference>
<keyword evidence="5 8" id="KW-0238">DNA-binding</keyword>
<name>A0AA88AHA2_FICCA</name>
<accession>A0AA88AHA2</accession>
<feature type="compositionally biased region" description="Low complexity" evidence="10">
    <location>
        <begin position="31"/>
        <end position="43"/>
    </location>
</feature>
<organism evidence="12 13">
    <name type="scientific">Ficus carica</name>
    <name type="common">Common fig</name>
    <dbReference type="NCBI Taxonomy" id="3494"/>
    <lineage>
        <taxon>Eukaryota</taxon>
        <taxon>Viridiplantae</taxon>
        <taxon>Streptophyta</taxon>
        <taxon>Embryophyta</taxon>
        <taxon>Tracheophyta</taxon>
        <taxon>Spermatophyta</taxon>
        <taxon>Magnoliopsida</taxon>
        <taxon>eudicotyledons</taxon>
        <taxon>Gunneridae</taxon>
        <taxon>Pentapetalae</taxon>
        <taxon>rosids</taxon>
        <taxon>fabids</taxon>
        <taxon>Rosales</taxon>
        <taxon>Moraceae</taxon>
        <taxon>Ficeae</taxon>
        <taxon>Ficus</taxon>
    </lineage>
</organism>
<feature type="domain" description="Dof-type" evidence="11">
    <location>
        <begin position="67"/>
        <end position="121"/>
    </location>
</feature>
<keyword evidence="6 9" id="KW-0804">Transcription</keyword>
<dbReference type="PANTHER" id="PTHR31992:SF344">
    <property type="entry name" value="DOF ZINC FINGER PROTEIN"/>
    <property type="match status" value="1"/>
</dbReference>
<dbReference type="InterPro" id="IPR003851">
    <property type="entry name" value="Znf_Dof"/>
</dbReference>
<feature type="region of interest" description="Disordered" evidence="10">
    <location>
        <begin position="13"/>
        <end position="44"/>
    </location>
</feature>
<evidence type="ECO:0000256" key="9">
    <source>
        <dbReference type="RuleBase" id="RU369094"/>
    </source>
</evidence>
<dbReference type="PROSITE" id="PS50884">
    <property type="entry name" value="ZF_DOF_2"/>
    <property type="match status" value="1"/>
</dbReference>
<keyword evidence="4 9" id="KW-0805">Transcription regulation</keyword>
<dbReference type="GO" id="GO:0008270">
    <property type="term" value="F:zinc ion binding"/>
    <property type="evidence" value="ECO:0007669"/>
    <property type="project" value="UniProtKB-KW"/>
</dbReference>
<reference evidence="12" key="1">
    <citation type="submission" date="2023-07" db="EMBL/GenBank/DDBJ databases">
        <title>draft genome sequence of fig (Ficus carica).</title>
        <authorList>
            <person name="Takahashi T."/>
            <person name="Nishimura K."/>
        </authorList>
    </citation>
    <scope>NUCLEOTIDE SEQUENCE</scope>
</reference>
<feature type="compositionally biased region" description="Polar residues" evidence="10">
    <location>
        <begin position="13"/>
        <end position="25"/>
    </location>
</feature>
<dbReference type="GO" id="GO:0003677">
    <property type="term" value="F:DNA binding"/>
    <property type="evidence" value="ECO:0007669"/>
    <property type="project" value="UniProtKB-UniRule"/>
</dbReference>
<evidence type="ECO:0000259" key="11">
    <source>
        <dbReference type="PROSITE" id="PS50884"/>
    </source>
</evidence>
<keyword evidence="3 9" id="KW-0862">Zinc</keyword>
<evidence type="ECO:0000256" key="6">
    <source>
        <dbReference type="ARBA" id="ARBA00023163"/>
    </source>
</evidence>
<comment type="subcellular location">
    <subcellularLocation>
        <location evidence="8 9">Nucleus</location>
    </subcellularLocation>
</comment>
<keyword evidence="1 9" id="KW-0479">Metal-binding</keyword>
<evidence type="ECO:0000256" key="7">
    <source>
        <dbReference type="ARBA" id="ARBA00023242"/>
    </source>
</evidence>
<evidence type="ECO:0000256" key="1">
    <source>
        <dbReference type="ARBA" id="ARBA00022723"/>
    </source>
</evidence>
<comment type="caution">
    <text evidence="12">The sequence shown here is derived from an EMBL/GenBank/DDBJ whole genome shotgun (WGS) entry which is preliminary data.</text>
</comment>
<dbReference type="GO" id="GO:0005634">
    <property type="term" value="C:nucleus"/>
    <property type="evidence" value="ECO:0007669"/>
    <property type="project" value="UniProtKB-SubCell"/>
</dbReference>
<feature type="compositionally biased region" description="Low complexity" evidence="10">
    <location>
        <begin position="146"/>
        <end position="164"/>
    </location>
</feature>
<dbReference type="EMBL" id="BTGU01000035">
    <property type="protein sequence ID" value="GMN50767.1"/>
    <property type="molecule type" value="Genomic_DNA"/>
</dbReference>
<protein>
    <recommendedName>
        <fullName evidence="9">Dof zinc finger protein</fullName>
    </recommendedName>
</protein>
<evidence type="ECO:0000256" key="3">
    <source>
        <dbReference type="ARBA" id="ARBA00022833"/>
    </source>
</evidence>
<proteinExistence type="predicted"/>
<evidence type="ECO:0000256" key="2">
    <source>
        <dbReference type="ARBA" id="ARBA00022771"/>
    </source>
</evidence>
<evidence type="ECO:0000256" key="5">
    <source>
        <dbReference type="ARBA" id="ARBA00023125"/>
    </source>
</evidence>
<dbReference type="GO" id="GO:0003700">
    <property type="term" value="F:DNA-binding transcription factor activity"/>
    <property type="evidence" value="ECO:0007669"/>
    <property type="project" value="UniProtKB-UniRule"/>
</dbReference>
<evidence type="ECO:0000256" key="10">
    <source>
        <dbReference type="SAM" id="MobiDB-lite"/>
    </source>
</evidence>
<evidence type="ECO:0000256" key="8">
    <source>
        <dbReference type="PROSITE-ProRule" id="PRU00071"/>
    </source>
</evidence>
<comment type="function">
    <text evidence="9">Transcription factor that binds specifically to a 5'-AA[AG]G-3' consensus core sequence.</text>
</comment>
<evidence type="ECO:0000313" key="13">
    <source>
        <dbReference type="Proteomes" id="UP001187192"/>
    </source>
</evidence>
<dbReference type="PROSITE" id="PS01361">
    <property type="entry name" value="ZF_DOF_1"/>
    <property type="match status" value="1"/>
</dbReference>
<evidence type="ECO:0000256" key="4">
    <source>
        <dbReference type="ARBA" id="ARBA00023015"/>
    </source>
</evidence>
<keyword evidence="13" id="KW-1185">Reference proteome</keyword>
<keyword evidence="2 8" id="KW-0863">Zinc-finger</keyword>
<dbReference type="InterPro" id="IPR045174">
    <property type="entry name" value="Dof"/>
</dbReference>
<keyword evidence="7 8" id="KW-0539">Nucleus</keyword>
<evidence type="ECO:0000313" key="12">
    <source>
        <dbReference type="EMBL" id="GMN50767.1"/>
    </source>
</evidence>
<dbReference type="PANTHER" id="PTHR31992">
    <property type="entry name" value="DOF ZINC FINGER PROTEIN DOF1.4-RELATED"/>
    <property type="match status" value="1"/>
</dbReference>
<sequence length="416" mass="44786">MLMGNCSDEKMVVTSSATNEWPQNNHTDDPNSLNNTNNKNNNNMASSTARIMEKPGQELLQQQQQALKCPRCDSSNTKFCYYNNYSLSQPRHFCKACKRYWTRGGTLRNVPVGGGCRKNKRVKRPNSSNSSSSISDHHHHHHHHNNIGASNSSSSSSPPSLLPSAITSNPSSAPPGQIDLSSVTNHTHHLGPLFYGLANNNNNNNISYDHHFSLPFSRFGSASSGYDLIQPQLNNALGLGFSSTGNNTITDNYNQINRFNNNSSPLLSSYSSIFGTPSPSPSSSSPTTIVSLLASKFTNGGTGLKDHILSARGSNGHFPSLTSPFEELQITGNNGESGMGLMKHVKSEDGQRRLNWNGGADNCSAQIDQTVEHNIGLSSSSSPDPSSLNYWSNPTAVGGATWHDPASIGSSVPSLI</sequence>
<feature type="region of interest" description="Disordered" evidence="10">
    <location>
        <begin position="108"/>
        <end position="183"/>
    </location>
</feature>
<dbReference type="Pfam" id="PF02701">
    <property type="entry name" value="Zn_ribbon_Dof"/>
    <property type="match status" value="1"/>
</dbReference>